<evidence type="ECO:0000256" key="1">
    <source>
        <dbReference type="SAM" id="MobiDB-lite"/>
    </source>
</evidence>
<dbReference type="EMBL" id="WWBZ02000022">
    <property type="protein sequence ID" value="KAF4308110.1"/>
    <property type="molecule type" value="Genomic_DNA"/>
</dbReference>
<feature type="region of interest" description="Disordered" evidence="1">
    <location>
        <begin position="484"/>
        <end position="544"/>
    </location>
</feature>
<evidence type="ECO:0000313" key="2">
    <source>
        <dbReference type="EMBL" id="KAF4308110.1"/>
    </source>
</evidence>
<name>A0A8H4N3X7_9PEZI</name>
<dbReference type="Proteomes" id="UP000572817">
    <property type="component" value="Unassembled WGS sequence"/>
</dbReference>
<comment type="caution">
    <text evidence="2">The sequence shown here is derived from an EMBL/GenBank/DDBJ whole genome shotgun (WGS) entry which is preliminary data.</text>
</comment>
<reference evidence="2" key="1">
    <citation type="submission" date="2020-04" db="EMBL/GenBank/DDBJ databases">
        <title>Genome Assembly and Annotation of Botryosphaeria dothidea sdau 11-99, a Latent Pathogen of Apple Fruit Ring Rot in China.</title>
        <authorList>
            <person name="Yu C."/>
            <person name="Diao Y."/>
            <person name="Lu Q."/>
            <person name="Zhao J."/>
            <person name="Cui S."/>
            <person name="Peng C."/>
            <person name="He B."/>
            <person name="Liu H."/>
        </authorList>
    </citation>
    <scope>NUCLEOTIDE SEQUENCE [LARGE SCALE GENOMIC DNA]</scope>
    <source>
        <strain evidence="2">Sdau11-99</strain>
    </source>
</reference>
<feature type="region of interest" description="Disordered" evidence="1">
    <location>
        <begin position="420"/>
        <end position="464"/>
    </location>
</feature>
<protein>
    <submittedName>
        <fullName evidence="2">Uncharacterized protein</fullName>
    </submittedName>
</protein>
<dbReference type="OrthoDB" id="3935570at2759"/>
<feature type="compositionally biased region" description="Basic residues" evidence="1">
    <location>
        <begin position="422"/>
        <end position="439"/>
    </location>
</feature>
<gene>
    <name evidence="2" type="ORF">GTA08_BOTSDO04725</name>
</gene>
<dbReference type="AlphaFoldDB" id="A0A8H4N3X7"/>
<proteinExistence type="predicted"/>
<keyword evidence="3" id="KW-1185">Reference proteome</keyword>
<feature type="compositionally biased region" description="Polar residues" evidence="1">
    <location>
        <begin position="509"/>
        <end position="519"/>
    </location>
</feature>
<accession>A0A8H4N3X7</accession>
<evidence type="ECO:0000313" key="3">
    <source>
        <dbReference type="Proteomes" id="UP000572817"/>
    </source>
</evidence>
<organism evidence="2 3">
    <name type="scientific">Botryosphaeria dothidea</name>
    <dbReference type="NCBI Taxonomy" id="55169"/>
    <lineage>
        <taxon>Eukaryota</taxon>
        <taxon>Fungi</taxon>
        <taxon>Dikarya</taxon>
        <taxon>Ascomycota</taxon>
        <taxon>Pezizomycotina</taxon>
        <taxon>Dothideomycetes</taxon>
        <taxon>Dothideomycetes incertae sedis</taxon>
        <taxon>Botryosphaeriales</taxon>
        <taxon>Botryosphaeriaceae</taxon>
        <taxon>Botryosphaeria</taxon>
    </lineage>
</organism>
<sequence length="544" mass="62854">MPNLIDALATAQQHFDDCVARCEMIGDSQSYNSYLVYDYRTDLTLEPRNDLDGSLLTTISKFRSKKYDCFVLCDMLKMWDVTKLCRKAGLFRKVGVGTYFCIQVVEGTSFFVKIATSNNTAKVVFSGNIAMSFEDFLHLLLGQYPSTTPSYDTLHEFWLATGKKFNWAKLPNELKWTVFEHMNEGEILRPYFYKRGHPSSRLFMSRDDAEQHAAVPAMQSQVELVTPGGLFAENTLEYNMIEKTAVRSNVFIFDRPSFLSRWLQAMDPRCLQQIRSVRLTFTHGDFIRFWNSDLQPRKRGHSSFVEAAKMLGQLHLDHLILEPRLSEYMLIHSYFSQPQAFGCHEKAMSYIAGLACRNLPNTKKIVFAGYYYRPMWQPALDDIFRAVKAASSKEKREALYTQAKFQPFAADNKLTEIIEREKKKKQRRGGVKVSRRRSQPNHALTHADHQQFEQGTDLPDRHDSEEDGILWECECHDRCGEDYFNNRDPPPPPPPVVRKKKAVSETKARPQNGQQQEAQADTDDVLDNWMPESTEYNGADFWLE</sequence>